<sequence>MASSDDEIYFDAAEGFDRDAQPSGFGIRELTISRGDQVNNECMEKRNRLESLKQSAEVRSFTLTSDLPIVPELLPYEDTNTTVHLGMDRMLGGRSSRITLPRRVGPFSGSFSSQTPQFLSRTLPERPVFTTSERFQSHLFANTRLTHSFRGGPDWVSDFPGLPRSLTAHPACCFHGVQSIGGSEMVNALPQSVRFHHQIAPFTGSSSVGGLPRPPEMASAPEVSLSRRNHPDMQDYVKSWSLDAARYRPKLLPDDHKDPFPTLLVPPLLPDEFLNTEVQEKKATDAVVLQVDVSVQARLDAPTGSSQPLDRPNTETQQTLNPVIATVDVNVPHTEISDSRAHILQNTATLPPNPMSMDHPSIAVNPMSLDYRTRTLSASSLQCSADSSKAEATVGRNLRSPTLLSGVRHFQSVVRGAMTAFRSATKAKIFNQDEQSSDEDVEVI</sequence>
<accession>A0A0X3PQL1</accession>
<proteinExistence type="predicted"/>
<reference evidence="2" key="1">
    <citation type="submission" date="2016-01" db="EMBL/GenBank/DDBJ databases">
        <title>Reference transcriptome for the parasite Schistocephalus solidus: insights into the molecular evolution of parasitism.</title>
        <authorList>
            <person name="Hebert F.O."/>
            <person name="Grambauer S."/>
            <person name="Barber I."/>
            <person name="Landry C.R."/>
            <person name="Aubin-Horth N."/>
        </authorList>
    </citation>
    <scope>NUCLEOTIDE SEQUENCE</scope>
</reference>
<evidence type="ECO:0000256" key="1">
    <source>
        <dbReference type="SAM" id="MobiDB-lite"/>
    </source>
</evidence>
<evidence type="ECO:0000313" key="2">
    <source>
        <dbReference type="EMBL" id="JAP54054.1"/>
    </source>
</evidence>
<dbReference type="EMBL" id="GEEE01009171">
    <property type="protein sequence ID" value="JAP54054.1"/>
    <property type="molecule type" value="Transcribed_RNA"/>
</dbReference>
<gene>
    <name evidence="2" type="ORF">TR125117</name>
</gene>
<name>A0A0X3PQL1_SCHSO</name>
<feature type="region of interest" description="Disordered" evidence="1">
    <location>
        <begin position="205"/>
        <end position="225"/>
    </location>
</feature>
<organism evidence="2">
    <name type="scientific">Schistocephalus solidus</name>
    <name type="common">Tapeworm</name>
    <dbReference type="NCBI Taxonomy" id="70667"/>
    <lineage>
        <taxon>Eukaryota</taxon>
        <taxon>Metazoa</taxon>
        <taxon>Spiralia</taxon>
        <taxon>Lophotrochozoa</taxon>
        <taxon>Platyhelminthes</taxon>
        <taxon>Cestoda</taxon>
        <taxon>Eucestoda</taxon>
        <taxon>Diphyllobothriidea</taxon>
        <taxon>Diphyllobothriidae</taxon>
        <taxon>Schistocephalus</taxon>
    </lineage>
</organism>
<dbReference type="AlphaFoldDB" id="A0A0X3PQL1"/>
<protein>
    <submittedName>
        <fullName evidence="2">Uncharacterized protein</fullName>
    </submittedName>
</protein>
<feature type="non-terminal residue" evidence="2">
    <location>
        <position position="444"/>
    </location>
</feature>